<dbReference type="InterPro" id="IPR039365">
    <property type="entry name" value="IS701-like"/>
</dbReference>
<protein>
    <recommendedName>
        <fullName evidence="1">Transposase IS701-like DDE domain-containing protein</fullName>
    </recommendedName>
</protein>
<dbReference type="PANTHER" id="PTHR33627">
    <property type="entry name" value="TRANSPOSASE"/>
    <property type="match status" value="1"/>
</dbReference>
<name>A0A6J4JU60_9CHLR</name>
<dbReference type="PANTHER" id="PTHR33627:SF1">
    <property type="entry name" value="TRANSPOSASE"/>
    <property type="match status" value="1"/>
</dbReference>
<evidence type="ECO:0000259" key="1">
    <source>
        <dbReference type="Pfam" id="PF13546"/>
    </source>
</evidence>
<proteinExistence type="predicted"/>
<dbReference type="EMBL" id="CADCTK010000892">
    <property type="protein sequence ID" value="CAA9287324.1"/>
    <property type="molecule type" value="Genomic_DNA"/>
</dbReference>
<feature type="domain" description="Transposase IS701-like DDE" evidence="1">
    <location>
        <begin position="27"/>
        <end position="245"/>
    </location>
</feature>
<gene>
    <name evidence="2" type="ORF">AVDCRST_MAG26-3837</name>
</gene>
<dbReference type="SUPFAM" id="SSF53098">
    <property type="entry name" value="Ribonuclease H-like"/>
    <property type="match status" value="1"/>
</dbReference>
<dbReference type="NCBIfam" id="NF033540">
    <property type="entry name" value="transpos_IS701"/>
    <property type="match status" value="1"/>
</dbReference>
<dbReference type="InterPro" id="IPR038721">
    <property type="entry name" value="IS701-like_DDE_dom"/>
</dbReference>
<sequence>MVANDLDPAEIRGWAVGLSALHERIAKHFVRAEPRQLAYDYLRALVSPIERKNGWQIAEHVGHSTPDGVQRLLATAQWDADTVRDDLQTYVVEHLGDSDAVLIIDETGFLKKGTKSVGVKRQYCGTVGKRENCQIGVFLAYASPPGRTFLDRELYLPEEWAADPQRRKEAGVPEALAFATKPELARRMLRRAVDGGVPARWVTADSLYGGDGRLRQDCLERQLSYVLGVRSTQTVLAWHNAVAYPVSVGEVVQNLKADAWERLSAGVGAKGPRVYDWAWGHIRPSAAQPGWMEWWLARRSLSEPTELAYYLACAPAATTLQQLVAVAGTRWAVEESLETAKGEVGLDQYEVRKWTGWYRHITLALVAHAFLTVTRAQAVGSDSQKGGPCGSMWS</sequence>
<evidence type="ECO:0000313" key="2">
    <source>
        <dbReference type="EMBL" id="CAA9287324.1"/>
    </source>
</evidence>
<accession>A0A6J4JU60</accession>
<dbReference type="Pfam" id="PF13546">
    <property type="entry name" value="DDE_5"/>
    <property type="match status" value="1"/>
</dbReference>
<dbReference type="AlphaFoldDB" id="A0A6J4JU60"/>
<reference evidence="2" key="1">
    <citation type="submission" date="2020-02" db="EMBL/GenBank/DDBJ databases">
        <authorList>
            <person name="Meier V. D."/>
        </authorList>
    </citation>
    <scope>NUCLEOTIDE SEQUENCE</scope>
    <source>
        <strain evidence="2">AVDCRST_MAG26</strain>
    </source>
</reference>
<organism evidence="2">
    <name type="scientific">uncultured Chloroflexia bacterium</name>
    <dbReference type="NCBI Taxonomy" id="1672391"/>
    <lineage>
        <taxon>Bacteria</taxon>
        <taxon>Bacillati</taxon>
        <taxon>Chloroflexota</taxon>
        <taxon>Chloroflexia</taxon>
        <taxon>environmental samples</taxon>
    </lineage>
</organism>
<dbReference type="InterPro" id="IPR012337">
    <property type="entry name" value="RNaseH-like_sf"/>
</dbReference>